<feature type="transmembrane region" description="Helical" evidence="6">
    <location>
        <begin position="223"/>
        <end position="247"/>
    </location>
</feature>
<sequence>MSGSSGAADAGASRSSKGVPAAGTHIHNPSIVGFTDAEINETAVKPKWNSLGPGIVAAATGVGAADLVATLTAGSRYGYMLLWAVVVGVIMKIVLVEGVGRYYLSTGKTIFQGWRTLGSWTSWYFGPYILIWGFVYGATAMSSTALPLAAMFPAVDAKIFAIAAGLIGLGLVWLNKYHLIEKLMTVLIGVMFVTVLLSAALTLPNLGDLVTGFIPRIPSEDGAMFYVLALAGGVGGTITLGAYGYWLREKGWNQPKWMKVMRFDNGTSYVLTGIFVIATMIMGVELLHSAGIAISAGDRGLLDVSTVLADRYGEVWSTVFLIGFFAASFSSLLGVWHGVSLMFGDFWANFRRPADELDQDDAPSLKSKQSRFFLLWLTIPPMALLFLDRPIFLILLYGTLGALFMPFLAVTLLFLNNQKKFVPKQFRNGWIRNILLALTAAIFVALGLNELINALSPLWSGA</sequence>
<organism evidence="7 8">
    <name type="scientific">Citricoccus muralis</name>
    <dbReference type="NCBI Taxonomy" id="169134"/>
    <lineage>
        <taxon>Bacteria</taxon>
        <taxon>Bacillati</taxon>
        <taxon>Actinomycetota</taxon>
        <taxon>Actinomycetes</taxon>
        <taxon>Micrococcales</taxon>
        <taxon>Micrococcaceae</taxon>
        <taxon>Citricoccus</taxon>
    </lineage>
</organism>
<feature type="transmembrane region" description="Helical" evidence="6">
    <location>
        <begin position="394"/>
        <end position="415"/>
    </location>
</feature>
<evidence type="ECO:0000256" key="2">
    <source>
        <dbReference type="ARBA" id="ARBA00022692"/>
    </source>
</evidence>
<dbReference type="Pfam" id="PF01566">
    <property type="entry name" value="Nramp"/>
    <property type="match status" value="1"/>
</dbReference>
<evidence type="ECO:0000313" key="8">
    <source>
        <dbReference type="Proteomes" id="UP001219037"/>
    </source>
</evidence>
<feature type="transmembrane region" description="Helical" evidence="6">
    <location>
        <begin position="125"/>
        <end position="151"/>
    </location>
</feature>
<feature type="transmembrane region" description="Helical" evidence="6">
    <location>
        <begin position="157"/>
        <end position="174"/>
    </location>
</feature>
<proteinExistence type="predicted"/>
<feature type="compositionally biased region" description="Low complexity" evidence="5">
    <location>
        <begin position="1"/>
        <end position="18"/>
    </location>
</feature>
<reference evidence="7 8" key="1">
    <citation type="submission" date="2023-04" db="EMBL/GenBank/DDBJ databases">
        <title>Funneling lignin-derived compounds into biodiesel using alkali-halophilic Citricoccus sp. P2.</title>
        <authorList>
            <person name="Luo C.-B."/>
        </authorList>
    </citation>
    <scope>NUCLEOTIDE SEQUENCE [LARGE SCALE GENOMIC DNA]</scope>
    <source>
        <strain evidence="7 8">P2</strain>
    </source>
</reference>
<gene>
    <name evidence="7" type="ORF">P8192_02690</name>
</gene>
<feature type="transmembrane region" description="Helical" evidence="6">
    <location>
        <begin position="186"/>
        <end position="203"/>
    </location>
</feature>
<name>A0ABY8H802_9MICC</name>
<evidence type="ECO:0000256" key="5">
    <source>
        <dbReference type="SAM" id="MobiDB-lite"/>
    </source>
</evidence>
<feature type="transmembrane region" description="Helical" evidence="6">
    <location>
        <begin position="268"/>
        <end position="295"/>
    </location>
</feature>
<keyword evidence="8" id="KW-1185">Reference proteome</keyword>
<keyword evidence="4 6" id="KW-0472">Membrane</keyword>
<keyword evidence="3 6" id="KW-1133">Transmembrane helix</keyword>
<feature type="transmembrane region" description="Helical" evidence="6">
    <location>
        <begin position="80"/>
        <end position="104"/>
    </location>
</feature>
<accession>A0ABY8H802</accession>
<feature type="region of interest" description="Disordered" evidence="5">
    <location>
        <begin position="1"/>
        <end position="24"/>
    </location>
</feature>
<evidence type="ECO:0000256" key="4">
    <source>
        <dbReference type="ARBA" id="ARBA00023136"/>
    </source>
</evidence>
<feature type="transmembrane region" description="Helical" evidence="6">
    <location>
        <begin position="315"/>
        <end position="343"/>
    </location>
</feature>
<dbReference type="RefSeq" id="WP_278158293.1">
    <property type="nucleotide sequence ID" value="NZ_CP121252.1"/>
</dbReference>
<protein>
    <submittedName>
        <fullName evidence="7">Nramp family divalent metal transporter</fullName>
    </submittedName>
</protein>
<evidence type="ECO:0000256" key="1">
    <source>
        <dbReference type="ARBA" id="ARBA00004141"/>
    </source>
</evidence>
<dbReference type="PANTHER" id="PTHR11706:SF3">
    <property type="entry name" value="METAL ION TRANSPORT PROTEIN"/>
    <property type="match status" value="1"/>
</dbReference>
<feature type="transmembrane region" description="Helical" evidence="6">
    <location>
        <begin position="372"/>
        <end position="388"/>
    </location>
</feature>
<dbReference type="NCBIfam" id="NF037982">
    <property type="entry name" value="Nramp_1"/>
    <property type="match status" value="2"/>
</dbReference>
<evidence type="ECO:0000313" key="7">
    <source>
        <dbReference type="EMBL" id="WFP17051.1"/>
    </source>
</evidence>
<dbReference type="PANTHER" id="PTHR11706">
    <property type="entry name" value="SOLUTE CARRIER PROTEIN FAMILY 11 MEMBER"/>
    <property type="match status" value="1"/>
</dbReference>
<dbReference type="EMBL" id="CP121252">
    <property type="protein sequence ID" value="WFP17051.1"/>
    <property type="molecule type" value="Genomic_DNA"/>
</dbReference>
<evidence type="ECO:0000256" key="6">
    <source>
        <dbReference type="SAM" id="Phobius"/>
    </source>
</evidence>
<dbReference type="InterPro" id="IPR001046">
    <property type="entry name" value="NRAMP_fam"/>
</dbReference>
<evidence type="ECO:0000256" key="3">
    <source>
        <dbReference type="ARBA" id="ARBA00022989"/>
    </source>
</evidence>
<feature type="transmembrane region" description="Helical" evidence="6">
    <location>
        <begin position="435"/>
        <end position="459"/>
    </location>
</feature>
<dbReference type="Proteomes" id="UP001219037">
    <property type="component" value="Chromosome"/>
</dbReference>
<keyword evidence="2 6" id="KW-0812">Transmembrane</keyword>
<comment type="subcellular location">
    <subcellularLocation>
        <location evidence="1">Membrane</location>
        <topology evidence="1">Multi-pass membrane protein</topology>
    </subcellularLocation>
</comment>